<dbReference type="PANTHER" id="PTHR43791:SF22">
    <property type="entry name" value="TRANSPORTER, PUTATIVE (AFU_ORTHOLOGUE AFUA_6G11320)-RELATED"/>
    <property type="match status" value="1"/>
</dbReference>
<feature type="transmembrane region" description="Helical" evidence="7">
    <location>
        <begin position="73"/>
        <end position="91"/>
    </location>
</feature>
<evidence type="ECO:0008006" key="10">
    <source>
        <dbReference type="Google" id="ProtNLM"/>
    </source>
</evidence>
<dbReference type="Pfam" id="PF07690">
    <property type="entry name" value="MFS_1"/>
    <property type="match status" value="1"/>
</dbReference>
<feature type="transmembrane region" description="Helical" evidence="7">
    <location>
        <begin position="242"/>
        <end position="264"/>
    </location>
</feature>
<name>A0A9W8IWR9_9AGAR</name>
<feature type="transmembrane region" description="Helical" evidence="7">
    <location>
        <begin position="276"/>
        <end position="297"/>
    </location>
</feature>
<feature type="transmembrane region" description="Helical" evidence="7">
    <location>
        <begin position="155"/>
        <end position="171"/>
    </location>
</feature>
<gene>
    <name evidence="8" type="ORF">H1R20_g15933</name>
</gene>
<feature type="non-terminal residue" evidence="8">
    <location>
        <position position="335"/>
    </location>
</feature>
<evidence type="ECO:0000256" key="4">
    <source>
        <dbReference type="ARBA" id="ARBA00022989"/>
    </source>
</evidence>
<dbReference type="InterPro" id="IPR036259">
    <property type="entry name" value="MFS_trans_sf"/>
</dbReference>
<organism evidence="8 9">
    <name type="scientific">Candolleomyces eurysporus</name>
    <dbReference type="NCBI Taxonomy" id="2828524"/>
    <lineage>
        <taxon>Eukaryota</taxon>
        <taxon>Fungi</taxon>
        <taxon>Dikarya</taxon>
        <taxon>Basidiomycota</taxon>
        <taxon>Agaricomycotina</taxon>
        <taxon>Agaricomycetes</taxon>
        <taxon>Agaricomycetidae</taxon>
        <taxon>Agaricales</taxon>
        <taxon>Agaricineae</taxon>
        <taxon>Psathyrellaceae</taxon>
        <taxon>Candolleomyces</taxon>
    </lineage>
</organism>
<dbReference type="Gene3D" id="1.20.1250.20">
    <property type="entry name" value="MFS general substrate transporter like domains"/>
    <property type="match status" value="1"/>
</dbReference>
<feature type="compositionally biased region" description="Polar residues" evidence="6">
    <location>
        <begin position="1"/>
        <end position="13"/>
    </location>
</feature>
<dbReference type="AlphaFoldDB" id="A0A9W8IWR9"/>
<proteinExistence type="predicted"/>
<keyword evidence="9" id="KW-1185">Reference proteome</keyword>
<evidence type="ECO:0000256" key="7">
    <source>
        <dbReference type="SAM" id="Phobius"/>
    </source>
</evidence>
<feature type="transmembrane region" description="Helical" evidence="7">
    <location>
        <begin position="177"/>
        <end position="195"/>
    </location>
</feature>
<feature type="transmembrane region" description="Helical" evidence="7">
    <location>
        <begin position="123"/>
        <end position="148"/>
    </location>
</feature>
<evidence type="ECO:0000256" key="6">
    <source>
        <dbReference type="SAM" id="MobiDB-lite"/>
    </source>
</evidence>
<keyword evidence="2" id="KW-0813">Transport</keyword>
<sequence length="335" mass="37437">MSVKTPSEKGSLSTKDKDDFNTPEDRKLVRKVDLRVSDHVRVGHAARSNIGNARIIGLVDDLHISPPEYNTALALYFVSYVLFEIPANIILKRFNPQIWLPTLTLFWGSVTVAQGFVTNKAGLFGIRFLLGAAEAGLFPGVIYVFSVYYRRHERSWRVAIFFGGAALAGAFGGDRIFILEGVITLAFGLFAYLVVPTWSHKAKFLTSSEKERLLARLDADSDAALIEKFQWKYVRQALTDHLVWGYAFLFHGFAFVLYSLSLFMPSIIAGLGYKSWQAQLMTVPPNTLASFSIWGTVWLSSKVNRRAHFIIGAALVAILGYIILLTTKTLLTLYV</sequence>
<dbReference type="Proteomes" id="UP001140091">
    <property type="component" value="Unassembled WGS sequence"/>
</dbReference>
<evidence type="ECO:0000256" key="5">
    <source>
        <dbReference type="ARBA" id="ARBA00023136"/>
    </source>
</evidence>
<keyword evidence="4 7" id="KW-1133">Transmembrane helix</keyword>
<reference evidence="8" key="1">
    <citation type="submission" date="2022-06" db="EMBL/GenBank/DDBJ databases">
        <title>Genome Sequence of Candolleomyces eurysporus.</title>
        <authorList>
            <person name="Buettner E."/>
        </authorList>
    </citation>
    <scope>NUCLEOTIDE SEQUENCE</scope>
    <source>
        <strain evidence="8">VTCC 930004</strain>
    </source>
</reference>
<protein>
    <recommendedName>
        <fullName evidence="10">MFS general substrate transporter</fullName>
    </recommendedName>
</protein>
<feature type="transmembrane region" description="Helical" evidence="7">
    <location>
        <begin position="309"/>
        <end position="331"/>
    </location>
</feature>
<dbReference type="PANTHER" id="PTHR43791">
    <property type="entry name" value="PERMEASE-RELATED"/>
    <property type="match status" value="1"/>
</dbReference>
<evidence type="ECO:0000256" key="2">
    <source>
        <dbReference type="ARBA" id="ARBA00022448"/>
    </source>
</evidence>
<dbReference type="OrthoDB" id="2962993at2759"/>
<evidence type="ECO:0000313" key="9">
    <source>
        <dbReference type="Proteomes" id="UP001140091"/>
    </source>
</evidence>
<dbReference type="EMBL" id="JANBPK010001660">
    <property type="protein sequence ID" value="KAJ2921163.1"/>
    <property type="molecule type" value="Genomic_DNA"/>
</dbReference>
<evidence type="ECO:0000313" key="8">
    <source>
        <dbReference type="EMBL" id="KAJ2921163.1"/>
    </source>
</evidence>
<feature type="region of interest" description="Disordered" evidence="6">
    <location>
        <begin position="1"/>
        <end position="22"/>
    </location>
</feature>
<feature type="transmembrane region" description="Helical" evidence="7">
    <location>
        <begin position="98"/>
        <end position="117"/>
    </location>
</feature>
<keyword evidence="5 7" id="KW-0472">Membrane</keyword>
<evidence type="ECO:0000256" key="3">
    <source>
        <dbReference type="ARBA" id="ARBA00022692"/>
    </source>
</evidence>
<comment type="caution">
    <text evidence="8">The sequence shown here is derived from an EMBL/GenBank/DDBJ whole genome shotgun (WGS) entry which is preliminary data.</text>
</comment>
<dbReference type="GO" id="GO:0016020">
    <property type="term" value="C:membrane"/>
    <property type="evidence" value="ECO:0007669"/>
    <property type="project" value="UniProtKB-SubCell"/>
</dbReference>
<dbReference type="InterPro" id="IPR011701">
    <property type="entry name" value="MFS"/>
</dbReference>
<accession>A0A9W8IWR9</accession>
<evidence type="ECO:0000256" key="1">
    <source>
        <dbReference type="ARBA" id="ARBA00004141"/>
    </source>
</evidence>
<dbReference type="SUPFAM" id="SSF103473">
    <property type="entry name" value="MFS general substrate transporter"/>
    <property type="match status" value="1"/>
</dbReference>
<comment type="subcellular location">
    <subcellularLocation>
        <location evidence="1">Membrane</location>
        <topology evidence="1">Multi-pass membrane protein</topology>
    </subcellularLocation>
</comment>
<keyword evidence="3 7" id="KW-0812">Transmembrane</keyword>
<dbReference type="GO" id="GO:0022857">
    <property type="term" value="F:transmembrane transporter activity"/>
    <property type="evidence" value="ECO:0007669"/>
    <property type="project" value="InterPro"/>
</dbReference>